<keyword evidence="10 11" id="KW-0472">Membrane</keyword>
<dbReference type="GO" id="GO:0004376">
    <property type="term" value="F:GPI mannosyltransferase activity"/>
    <property type="evidence" value="ECO:0007669"/>
    <property type="project" value="InterPro"/>
</dbReference>
<organism evidence="13 14">
    <name type="scientific">Zizania palustris</name>
    <name type="common">Northern wild rice</name>
    <dbReference type="NCBI Taxonomy" id="103762"/>
    <lineage>
        <taxon>Eukaryota</taxon>
        <taxon>Viridiplantae</taxon>
        <taxon>Streptophyta</taxon>
        <taxon>Embryophyta</taxon>
        <taxon>Tracheophyta</taxon>
        <taxon>Spermatophyta</taxon>
        <taxon>Magnoliopsida</taxon>
        <taxon>Liliopsida</taxon>
        <taxon>Poales</taxon>
        <taxon>Poaceae</taxon>
        <taxon>BOP clade</taxon>
        <taxon>Oryzoideae</taxon>
        <taxon>Oryzeae</taxon>
        <taxon>Zizaniinae</taxon>
        <taxon>Zizania</taxon>
    </lineage>
</organism>
<evidence type="ECO:0000256" key="10">
    <source>
        <dbReference type="ARBA" id="ARBA00023136"/>
    </source>
</evidence>
<protein>
    <recommendedName>
        <fullName evidence="11">GPI mannosyltransferase 1</fullName>
        <ecNumber evidence="11">2.4.1.-</ecNumber>
    </recommendedName>
    <alternativeName>
        <fullName evidence="11">GPI mannosyltransferase I</fullName>
    </alternativeName>
</protein>
<dbReference type="OrthoDB" id="1741594at2759"/>
<keyword evidence="6 11" id="KW-0808">Transferase</keyword>
<gene>
    <name evidence="13" type="ORF">GUJ93_ZPchr0013g35959</name>
</gene>
<dbReference type="Pfam" id="PF05007">
    <property type="entry name" value="Mannosyl_trans"/>
    <property type="match status" value="1"/>
</dbReference>
<comment type="pathway">
    <text evidence="2 11">Glycolipid biosynthesis; glycosylphosphatidylinositol-anchor biosynthesis.</text>
</comment>
<keyword evidence="8 11" id="KW-0256">Endoplasmic reticulum</keyword>
<dbReference type="GO" id="GO:0006506">
    <property type="term" value="P:GPI anchor biosynthetic process"/>
    <property type="evidence" value="ECO:0007669"/>
    <property type="project" value="UniProtKB-UniPathway"/>
</dbReference>
<evidence type="ECO:0000256" key="6">
    <source>
        <dbReference type="ARBA" id="ARBA00022679"/>
    </source>
</evidence>
<comment type="similarity">
    <text evidence="3 11">Belongs to the PIGM family.</text>
</comment>
<sequence>MGSGDGMKELIEKLAAKIDDLKTSLDKLAPLAPVAEQLATLPSKVVALQSSAFENQEQVRALNIAILRAENAQREGRPHAEDNGNTTGEGSINRARQGPVPPLENDRQPPRGRFHLLVGLFIDTILKVRGIPDRTRIWSVVAWLFNPFTFTFTIGTRGNCRTIVCTIRIWILICLVNGDLSSFSGLVFSSISMDGTSSASVLKDLPFCMFLQTVAFVAFNSVVTAQYFILCVVLLPAASSPPLDGHESEVEGPGLYTSVDGVPTASADVGVHA</sequence>
<evidence type="ECO:0000256" key="1">
    <source>
        <dbReference type="ARBA" id="ARBA00004477"/>
    </source>
</evidence>
<proteinExistence type="inferred from homology"/>
<evidence type="ECO:0000313" key="14">
    <source>
        <dbReference type="Proteomes" id="UP000729402"/>
    </source>
</evidence>
<evidence type="ECO:0000256" key="9">
    <source>
        <dbReference type="ARBA" id="ARBA00022989"/>
    </source>
</evidence>
<evidence type="ECO:0000256" key="5">
    <source>
        <dbReference type="ARBA" id="ARBA00022676"/>
    </source>
</evidence>
<evidence type="ECO:0000256" key="3">
    <source>
        <dbReference type="ARBA" id="ARBA00011071"/>
    </source>
</evidence>
<feature type="transmembrane region" description="Helical" evidence="11">
    <location>
        <begin position="137"/>
        <end position="155"/>
    </location>
</feature>
<feature type="compositionally biased region" description="Basic and acidic residues" evidence="12">
    <location>
        <begin position="73"/>
        <end position="82"/>
    </location>
</feature>
<evidence type="ECO:0000256" key="8">
    <source>
        <dbReference type="ARBA" id="ARBA00022824"/>
    </source>
</evidence>
<keyword evidence="9 11" id="KW-1133">Transmembrane helix</keyword>
<keyword evidence="5 11" id="KW-0328">Glycosyltransferase</keyword>
<comment type="caution">
    <text evidence="11">Lacks conserved residue(s) required for the propagation of feature annotation.</text>
</comment>
<evidence type="ECO:0000256" key="4">
    <source>
        <dbReference type="ARBA" id="ARBA00022502"/>
    </source>
</evidence>
<dbReference type="EMBL" id="JAAALK010000079">
    <property type="protein sequence ID" value="KAG8097757.1"/>
    <property type="molecule type" value="Genomic_DNA"/>
</dbReference>
<dbReference type="GO" id="GO:0005789">
    <property type="term" value="C:endoplasmic reticulum membrane"/>
    <property type="evidence" value="ECO:0007669"/>
    <property type="project" value="UniProtKB-SubCell"/>
</dbReference>
<evidence type="ECO:0000313" key="13">
    <source>
        <dbReference type="EMBL" id="KAG8097757.1"/>
    </source>
</evidence>
<evidence type="ECO:0000256" key="11">
    <source>
        <dbReference type="RuleBase" id="RU365064"/>
    </source>
</evidence>
<dbReference type="InterPro" id="IPR007704">
    <property type="entry name" value="PIG-M"/>
</dbReference>
<reference evidence="13" key="2">
    <citation type="submission" date="2021-02" db="EMBL/GenBank/DDBJ databases">
        <authorList>
            <person name="Kimball J.A."/>
            <person name="Haas M.W."/>
            <person name="Macchietto M."/>
            <person name="Kono T."/>
            <person name="Duquette J."/>
            <person name="Shao M."/>
        </authorList>
    </citation>
    <scope>NUCLEOTIDE SEQUENCE</scope>
    <source>
        <tissue evidence="13">Fresh leaf tissue</tissue>
    </source>
</reference>
<dbReference type="EC" id="2.4.1.-" evidence="11"/>
<reference evidence="13" key="1">
    <citation type="journal article" date="2021" name="bioRxiv">
        <title>Whole Genome Assembly and Annotation of Northern Wild Rice, Zizania palustris L., Supports a Whole Genome Duplication in the Zizania Genus.</title>
        <authorList>
            <person name="Haas M."/>
            <person name="Kono T."/>
            <person name="Macchietto M."/>
            <person name="Millas R."/>
            <person name="McGilp L."/>
            <person name="Shao M."/>
            <person name="Duquette J."/>
            <person name="Hirsch C.N."/>
            <person name="Kimball J."/>
        </authorList>
    </citation>
    <scope>NUCLEOTIDE SEQUENCE</scope>
    <source>
        <tissue evidence="13">Fresh leaf tissue</tissue>
    </source>
</reference>
<dbReference type="UniPathway" id="UPA00196"/>
<feature type="region of interest" description="Disordered" evidence="12">
    <location>
        <begin position="73"/>
        <end position="109"/>
    </location>
</feature>
<comment type="function">
    <text evidence="11">Catalytic subunit of the glycosylphosphatidylinositol-mannosyltransferase I complex which catalyzes the transfer of the first mannose, via an alpha-1,4 bond from a dolichol-phosphate-mannose (Dol-P-Man) to the glucosaminyl acyl phosphatidylinositol (GlcN-(acyl)PI) intermediate to generate alpha-D-Man-(1-&gt;4)-alpha-D-GlcN-(1-&gt;6)-(1-radyl,2-acyl-sn-glycero-3-phospho)-2-acyl-inositol and participates in the sixth step of the glycosylphosphatidylinositol-anchor biosynthesis.</text>
</comment>
<dbReference type="Proteomes" id="UP000729402">
    <property type="component" value="Unassembled WGS sequence"/>
</dbReference>
<dbReference type="GO" id="GO:1990529">
    <property type="term" value="C:glycosylphosphatidylinositol-mannosyltransferase I complex"/>
    <property type="evidence" value="ECO:0007669"/>
    <property type="project" value="TreeGrafter"/>
</dbReference>
<name>A0A8J5WYJ8_ZIZPA</name>
<evidence type="ECO:0000256" key="2">
    <source>
        <dbReference type="ARBA" id="ARBA00004687"/>
    </source>
</evidence>
<evidence type="ECO:0000256" key="7">
    <source>
        <dbReference type="ARBA" id="ARBA00022692"/>
    </source>
</evidence>
<accession>A0A8J5WYJ8</accession>
<dbReference type="AlphaFoldDB" id="A0A8J5WYJ8"/>
<feature type="transmembrane region" description="Helical" evidence="11">
    <location>
        <begin position="167"/>
        <end position="189"/>
    </location>
</feature>
<dbReference type="PANTHER" id="PTHR12886:SF0">
    <property type="entry name" value="GPI MANNOSYLTRANSFERASE 1"/>
    <property type="match status" value="1"/>
</dbReference>
<keyword evidence="14" id="KW-1185">Reference proteome</keyword>
<dbReference type="GO" id="GO:0051751">
    <property type="term" value="F:alpha-1,4-mannosyltransferase activity"/>
    <property type="evidence" value="ECO:0007669"/>
    <property type="project" value="InterPro"/>
</dbReference>
<keyword evidence="4 11" id="KW-0337">GPI-anchor biosynthesis</keyword>
<dbReference type="PANTHER" id="PTHR12886">
    <property type="entry name" value="PIG-M MANNOSYLTRANSFERASE"/>
    <property type="match status" value="1"/>
</dbReference>
<comment type="caution">
    <text evidence="13">The sequence shown here is derived from an EMBL/GenBank/DDBJ whole genome shotgun (WGS) entry which is preliminary data.</text>
</comment>
<comment type="subcellular location">
    <subcellularLocation>
        <location evidence="1 11">Endoplasmic reticulum membrane</location>
        <topology evidence="1 11">Multi-pass membrane protein</topology>
    </subcellularLocation>
</comment>
<keyword evidence="7 11" id="KW-0812">Transmembrane</keyword>
<feature type="transmembrane region" description="Helical" evidence="11">
    <location>
        <begin position="209"/>
        <end position="235"/>
    </location>
</feature>
<evidence type="ECO:0000256" key="12">
    <source>
        <dbReference type="SAM" id="MobiDB-lite"/>
    </source>
</evidence>